<sequence length="317" mass="36574">MIIASYIKDGMKRIEINTTNQYLVKESLWIDLINPSEEEENIIEQSVGLNIPTREEMREIELSSRLYKQKDVLFMTAIMIAQSDSVNPKQDAVTFVITPKQLITIRYIEPQSFRLFISRLDKIHIDSSTSLLTDLLDTTIDRLADILEGISHRLERYSKDIFQSKSSHNTSYQQLLQQLGVNGELNAKIVESLMSFTRLIPYFDQSAIVKNDEHIRLLMLSKDITSLNDHATFLSNKISFLLEATLGMVQIEQNGIIKIFSVAAVIFLPPTLIASIYGMNFSFMPELSWKYGYILAIGLMLFSSWAPYKYFKYRKWL</sequence>
<keyword evidence="10" id="KW-0406">Ion transport</keyword>
<dbReference type="GO" id="GO:0005886">
    <property type="term" value="C:plasma membrane"/>
    <property type="evidence" value="ECO:0007669"/>
    <property type="project" value="UniProtKB-SubCell"/>
</dbReference>
<dbReference type="Gene3D" id="1.20.58.340">
    <property type="entry name" value="Magnesium transport protein CorA, transmembrane region"/>
    <property type="match status" value="1"/>
</dbReference>
<keyword evidence="11 13" id="KW-0472">Membrane</keyword>
<dbReference type="KEGG" id="lant:TUM19329_10370"/>
<evidence type="ECO:0000256" key="2">
    <source>
        <dbReference type="ARBA" id="ARBA00009765"/>
    </source>
</evidence>
<dbReference type="GO" id="GO:0015099">
    <property type="term" value="F:nickel cation transmembrane transporter activity"/>
    <property type="evidence" value="ECO:0007669"/>
    <property type="project" value="TreeGrafter"/>
</dbReference>
<evidence type="ECO:0000256" key="7">
    <source>
        <dbReference type="ARBA" id="ARBA00022692"/>
    </source>
</evidence>
<proteinExistence type="inferred from homology"/>
<evidence type="ECO:0000256" key="5">
    <source>
        <dbReference type="ARBA" id="ARBA00022475"/>
    </source>
</evidence>
<evidence type="ECO:0000256" key="6">
    <source>
        <dbReference type="ARBA" id="ARBA00022519"/>
    </source>
</evidence>
<dbReference type="EMBL" id="AP022839">
    <property type="protein sequence ID" value="BCA94676.1"/>
    <property type="molecule type" value="Genomic_DNA"/>
</dbReference>
<keyword evidence="15" id="KW-1185">Reference proteome</keyword>
<dbReference type="InterPro" id="IPR002523">
    <property type="entry name" value="MgTranspt_CorA/ZnTranspt_ZntB"/>
</dbReference>
<dbReference type="InterPro" id="IPR050829">
    <property type="entry name" value="CorA_MIT"/>
</dbReference>
<evidence type="ECO:0000256" key="3">
    <source>
        <dbReference type="ARBA" id="ARBA00019439"/>
    </source>
</evidence>
<feature type="transmembrane region" description="Helical" evidence="13">
    <location>
        <begin position="256"/>
        <end position="279"/>
    </location>
</feature>
<evidence type="ECO:0000256" key="11">
    <source>
        <dbReference type="ARBA" id="ARBA00023136"/>
    </source>
</evidence>
<protein>
    <recommendedName>
        <fullName evidence="3">Magnesium transport protein CorA</fullName>
    </recommendedName>
</protein>
<comment type="similarity">
    <text evidence="2">Belongs to the CorA metal ion transporter (MIT) (TC 1.A.35) family.</text>
</comment>
<dbReference type="RefSeq" id="WP_173236496.1">
    <property type="nucleotide sequence ID" value="NZ_AP022839.1"/>
</dbReference>
<dbReference type="FunFam" id="1.20.58.340:FF:000001">
    <property type="entry name" value="Magnesium transport protein CorA"/>
    <property type="match status" value="1"/>
</dbReference>
<evidence type="ECO:0000313" key="14">
    <source>
        <dbReference type="EMBL" id="BCA94676.1"/>
    </source>
</evidence>
<evidence type="ECO:0000256" key="8">
    <source>
        <dbReference type="ARBA" id="ARBA00022842"/>
    </source>
</evidence>
<evidence type="ECO:0000256" key="10">
    <source>
        <dbReference type="ARBA" id="ARBA00023065"/>
    </source>
</evidence>
<dbReference type="Gene3D" id="3.30.460.20">
    <property type="entry name" value="CorA soluble domain-like"/>
    <property type="match status" value="1"/>
</dbReference>
<dbReference type="InterPro" id="IPR045861">
    <property type="entry name" value="CorA_cytoplasmic_dom"/>
</dbReference>
<dbReference type="Proteomes" id="UP000502894">
    <property type="component" value="Chromosome"/>
</dbReference>
<evidence type="ECO:0000256" key="13">
    <source>
        <dbReference type="SAM" id="Phobius"/>
    </source>
</evidence>
<reference evidence="14" key="1">
    <citation type="journal article" date="2020" name="Microbiol. Resour. Announc.">
        <title>Complete Genome Sequence of Novel Psychrotolerant Legionella Strain TUM19329, Isolated from Antarctic Lake Sediment.</title>
        <authorList>
            <person name="Shimada S."/>
            <person name="Nakai R."/>
            <person name="Aoki K."/>
            <person name="Shimoeda N."/>
            <person name="Ohno G."/>
            <person name="Miyazaki Y."/>
            <person name="Kudoh S."/>
            <person name="Imura S."/>
            <person name="Watanabe K."/>
            <person name="Ishii Y."/>
            <person name="Tateda K."/>
        </authorList>
    </citation>
    <scope>NUCLEOTIDE SEQUENCE [LARGE SCALE GENOMIC DNA]</scope>
    <source>
        <strain evidence="14">TUM19329</strain>
    </source>
</reference>
<dbReference type="GO" id="GO:0015087">
    <property type="term" value="F:cobalt ion transmembrane transporter activity"/>
    <property type="evidence" value="ECO:0007669"/>
    <property type="project" value="TreeGrafter"/>
</dbReference>
<evidence type="ECO:0000313" key="15">
    <source>
        <dbReference type="Proteomes" id="UP000502894"/>
    </source>
</evidence>
<keyword evidence="4" id="KW-0813">Transport</keyword>
<evidence type="ECO:0000256" key="4">
    <source>
        <dbReference type="ARBA" id="ARBA00022448"/>
    </source>
</evidence>
<feature type="transmembrane region" description="Helical" evidence="13">
    <location>
        <begin position="291"/>
        <end position="311"/>
    </location>
</feature>
<dbReference type="InterPro" id="IPR045863">
    <property type="entry name" value="CorA_TM1_TM2"/>
</dbReference>
<keyword evidence="5" id="KW-1003">Cell membrane</keyword>
<comment type="subcellular location">
    <subcellularLocation>
        <location evidence="1">Cell inner membrane</location>
        <topology evidence="1">Multi-pass membrane protein</topology>
    </subcellularLocation>
</comment>
<dbReference type="PANTHER" id="PTHR47685">
    <property type="entry name" value="MAGNESIUM TRANSPORT PROTEIN CORA"/>
    <property type="match status" value="1"/>
</dbReference>
<comment type="catalytic activity">
    <reaction evidence="12">
        <text>Mg(2+)(in) = Mg(2+)(out)</text>
        <dbReference type="Rhea" id="RHEA:29827"/>
        <dbReference type="ChEBI" id="CHEBI:18420"/>
    </reaction>
</comment>
<keyword evidence="8" id="KW-0460">Magnesium</keyword>
<keyword evidence="6" id="KW-0997">Cell inner membrane</keyword>
<dbReference type="SUPFAM" id="SSF143865">
    <property type="entry name" value="CorA soluble domain-like"/>
    <property type="match status" value="1"/>
</dbReference>
<accession>A0A6F8T3Y4</accession>
<dbReference type="GO" id="GO:0015095">
    <property type="term" value="F:magnesium ion transmembrane transporter activity"/>
    <property type="evidence" value="ECO:0007669"/>
    <property type="project" value="TreeGrafter"/>
</dbReference>
<evidence type="ECO:0000256" key="12">
    <source>
        <dbReference type="ARBA" id="ARBA00034269"/>
    </source>
</evidence>
<keyword evidence="9 13" id="KW-1133">Transmembrane helix</keyword>
<keyword evidence="7 13" id="KW-0812">Transmembrane</keyword>
<dbReference type="CDD" id="cd12837">
    <property type="entry name" value="EcCorA-like_u1"/>
    <property type="match status" value="1"/>
</dbReference>
<dbReference type="SUPFAM" id="SSF144083">
    <property type="entry name" value="Magnesium transport protein CorA, transmembrane region"/>
    <property type="match status" value="1"/>
</dbReference>
<evidence type="ECO:0000256" key="9">
    <source>
        <dbReference type="ARBA" id="ARBA00022989"/>
    </source>
</evidence>
<organism evidence="14 15">
    <name type="scientific">Legionella antarctica</name>
    <dbReference type="NCBI Taxonomy" id="2708020"/>
    <lineage>
        <taxon>Bacteria</taxon>
        <taxon>Pseudomonadati</taxon>
        <taxon>Pseudomonadota</taxon>
        <taxon>Gammaproteobacteria</taxon>
        <taxon>Legionellales</taxon>
        <taxon>Legionellaceae</taxon>
        <taxon>Legionella</taxon>
    </lineage>
</organism>
<name>A0A6F8T3Y4_9GAMM</name>
<dbReference type="Pfam" id="PF01544">
    <property type="entry name" value="CorA"/>
    <property type="match status" value="1"/>
</dbReference>
<evidence type="ECO:0000256" key="1">
    <source>
        <dbReference type="ARBA" id="ARBA00004429"/>
    </source>
</evidence>
<dbReference type="PANTHER" id="PTHR47685:SF1">
    <property type="entry name" value="MAGNESIUM TRANSPORT PROTEIN CORA"/>
    <property type="match status" value="1"/>
</dbReference>
<gene>
    <name evidence="14" type="primary">corA</name>
    <name evidence="14" type="ORF">TUM19329_10370</name>
</gene>
<dbReference type="AlphaFoldDB" id="A0A6F8T3Y4"/>